<gene>
    <name evidence="3" type="ORF">UV54_C0030G0005</name>
</gene>
<dbReference type="Gene3D" id="3.90.1750.20">
    <property type="entry name" value="Putative Large Serine Recombinase, Chain B, Domain 2"/>
    <property type="match status" value="1"/>
</dbReference>
<sequence>MTDINNNGMHWFIALYGRVSTSLQEDQETIQNQIMAIKDFADKKFGLGNYTIVRQYLDEGWSGDNIVRPKLDELRVDAKKKIWDGVLIYDPDRLARRYSLQELVMDELKEAGIEVFFVTVSTPKNMEDKILYGVRGLFSEYERAKISERFRLGKLRKVKNGHILTTEALYGYSYIRNNKETKTHGYYIVNEEEAINVRMIFTWVGEDGLTLRQVVRNLQELNIKPRRSKRGVWSTSTLTTMLRHKGYIGQAHWGSSYAVVPVNPMKTEKYRQVKKTSRKIKPEAEWIAPNIRIPRIVSDELFLKVRAQLKTNFVLCQRRTKNEYLLGGKIHCSCGKKRCGEGPQHGKHLYYRCSDRIYSFPLPPTCMEGGINARIADRMVWQEITRLMISPDQLLKEIDRWKNNRKDKRQSSGIDVDTIQKNISKLRGQIERYNNAYGAGLFSLEKLKEYTVPRNKQVEELELQIRKVEQEESYINVATIPTENEVKIFSEGILETLENLSFENKQAIIRNTIGKIIGTQKQLQVSGSIPLSLYQNVVYKTNDRNCRFAECGEVHFIQRADEKERAGGKLSVLHY</sequence>
<evidence type="ECO:0000313" key="4">
    <source>
        <dbReference type="Proteomes" id="UP000034213"/>
    </source>
</evidence>
<dbReference type="PROSITE" id="PS51736">
    <property type="entry name" value="RECOMBINASES_3"/>
    <property type="match status" value="1"/>
</dbReference>
<dbReference type="SUPFAM" id="SSF53041">
    <property type="entry name" value="Resolvase-like"/>
    <property type="match status" value="1"/>
</dbReference>
<protein>
    <recommendedName>
        <fullName evidence="5">Recombinase family protein</fullName>
    </recommendedName>
</protein>
<organism evidence="3 4">
    <name type="scientific">Candidatus Beckwithbacteria bacterium GW2011_GWA2_43_10</name>
    <dbReference type="NCBI Taxonomy" id="1618369"/>
    <lineage>
        <taxon>Bacteria</taxon>
        <taxon>Candidatus Beckwithiibacteriota</taxon>
    </lineage>
</organism>
<dbReference type="InterPro" id="IPR036162">
    <property type="entry name" value="Resolvase-like_N_sf"/>
</dbReference>
<dbReference type="STRING" id="1618369.UV54_C0030G0005"/>
<dbReference type="InterPro" id="IPR038109">
    <property type="entry name" value="DNA_bind_recomb_sf"/>
</dbReference>
<dbReference type="Pfam" id="PF00239">
    <property type="entry name" value="Resolvase"/>
    <property type="match status" value="1"/>
</dbReference>
<dbReference type="PANTHER" id="PTHR30461">
    <property type="entry name" value="DNA-INVERTASE FROM LAMBDOID PROPHAGE"/>
    <property type="match status" value="1"/>
</dbReference>
<evidence type="ECO:0000313" key="3">
    <source>
        <dbReference type="EMBL" id="KKS79674.1"/>
    </source>
</evidence>
<dbReference type="CDD" id="cd00338">
    <property type="entry name" value="Ser_Recombinase"/>
    <property type="match status" value="1"/>
</dbReference>
<dbReference type="PROSITE" id="PS51737">
    <property type="entry name" value="RECOMBINASE_DNA_BIND"/>
    <property type="match status" value="1"/>
</dbReference>
<dbReference type="PATRIC" id="fig|1618369.3.peg.438"/>
<feature type="domain" description="Resolvase/invertase-type recombinase catalytic" evidence="1">
    <location>
        <begin position="12"/>
        <end position="161"/>
    </location>
</feature>
<dbReference type="InterPro" id="IPR011109">
    <property type="entry name" value="DNA_bind_recombinase_dom"/>
</dbReference>
<dbReference type="EMBL" id="LCEW01000030">
    <property type="protein sequence ID" value="KKS79674.1"/>
    <property type="molecule type" value="Genomic_DNA"/>
</dbReference>
<comment type="caution">
    <text evidence="3">The sequence shown here is derived from an EMBL/GenBank/DDBJ whole genome shotgun (WGS) entry which is preliminary data.</text>
</comment>
<dbReference type="InterPro" id="IPR006119">
    <property type="entry name" value="Resolv_N"/>
</dbReference>
<feature type="domain" description="Recombinase" evidence="2">
    <location>
        <begin position="169"/>
        <end position="315"/>
    </location>
</feature>
<evidence type="ECO:0000259" key="1">
    <source>
        <dbReference type="PROSITE" id="PS51736"/>
    </source>
</evidence>
<dbReference type="SMART" id="SM00857">
    <property type="entry name" value="Resolvase"/>
    <property type="match status" value="1"/>
</dbReference>
<evidence type="ECO:0000259" key="2">
    <source>
        <dbReference type="PROSITE" id="PS51737"/>
    </source>
</evidence>
<accession>A0A0G1C2K0</accession>
<dbReference type="Pfam" id="PF07508">
    <property type="entry name" value="Recombinase"/>
    <property type="match status" value="1"/>
</dbReference>
<dbReference type="GO" id="GO:0003677">
    <property type="term" value="F:DNA binding"/>
    <property type="evidence" value="ECO:0007669"/>
    <property type="project" value="InterPro"/>
</dbReference>
<dbReference type="InterPro" id="IPR050639">
    <property type="entry name" value="SSR_resolvase"/>
</dbReference>
<dbReference type="AlphaFoldDB" id="A0A0G1C2K0"/>
<dbReference type="Gene3D" id="3.40.50.1390">
    <property type="entry name" value="Resolvase, N-terminal catalytic domain"/>
    <property type="match status" value="1"/>
</dbReference>
<dbReference type="PANTHER" id="PTHR30461:SF23">
    <property type="entry name" value="DNA RECOMBINASE-RELATED"/>
    <property type="match status" value="1"/>
</dbReference>
<dbReference type="GO" id="GO:0000150">
    <property type="term" value="F:DNA strand exchange activity"/>
    <property type="evidence" value="ECO:0007669"/>
    <property type="project" value="InterPro"/>
</dbReference>
<evidence type="ECO:0008006" key="5">
    <source>
        <dbReference type="Google" id="ProtNLM"/>
    </source>
</evidence>
<name>A0A0G1C2K0_9BACT</name>
<reference evidence="3 4" key="1">
    <citation type="journal article" date="2015" name="Nature">
        <title>rRNA introns, odd ribosomes, and small enigmatic genomes across a large radiation of phyla.</title>
        <authorList>
            <person name="Brown C.T."/>
            <person name="Hug L.A."/>
            <person name="Thomas B.C."/>
            <person name="Sharon I."/>
            <person name="Castelle C.J."/>
            <person name="Singh A."/>
            <person name="Wilkins M.J."/>
            <person name="Williams K.H."/>
            <person name="Banfield J.F."/>
        </authorList>
    </citation>
    <scope>NUCLEOTIDE SEQUENCE [LARGE SCALE GENOMIC DNA]</scope>
</reference>
<proteinExistence type="predicted"/>
<dbReference type="Proteomes" id="UP000034213">
    <property type="component" value="Unassembled WGS sequence"/>
</dbReference>